<dbReference type="InterPro" id="IPR028082">
    <property type="entry name" value="Peripla_BP_I"/>
</dbReference>
<comment type="caution">
    <text evidence="6">The sequence shown here is derived from an EMBL/GenBank/DDBJ whole genome shotgun (WGS) entry which is preliminary data.</text>
</comment>
<dbReference type="InterPro" id="IPR028081">
    <property type="entry name" value="Leu-bd"/>
</dbReference>
<evidence type="ECO:0000256" key="2">
    <source>
        <dbReference type="ARBA" id="ARBA00022448"/>
    </source>
</evidence>
<dbReference type="Gene3D" id="3.40.50.2300">
    <property type="match status" value="2"/>
</dbReference>
<evidence type="ECO:0000256" key="1">
    <source>
        <dbReference type="ARBA" id="ARBA00010062"/>
    </source>
</evidence>
<dbReference type="Pfam" id="PF13458">
    <property type="entry name" value="Peripla_BP_6"/>
    <property type="match status" value="1"/>
</dbReference>
<evidence type="ECO:0000256" key="4">
    <source>
        <dbReference type="ARBA" id="ARBA00022970"/>
    </source>
</evidence>
<accession>A0A7V4LDD6</accession>
<keyword evidence="3" id="KW-0732">Signal</keyword>
<evidence type="ECO:0000313" key="6">
    <source>
        <dbReference type="EMBL" id="HGS05729.1"/>
    </source>
</evidence>
<evidence type="ECO:0000256" key="3">
    <source>
        <dbReference type="ARBA" id="ARBA00022729"/>
    </source>
</evidence>
<protein>
    <submittedName>
        <fullName evidence="6">ABC transporter substrate-binding protein</fullName>
    </submittedName>
</protein>
<dbReference type="InterPro" id="IPR000709">
    <property type="entry name" value="Leu_Ile_Val-bd"/>
</dbReference>
<comment type="similarity">
    <text evidence="1">Belongs to the leucine-binding protein family.</text>
</comment>
<feature type="domain" description="Leucine-binding protein" evidence="5">
    <location>
        <begin position="27"/>
        <end position="372"/>
    </location>
</feature>
<dbReference type="EMBL" id="DSXI01000495">
    <property type="protein sequence ID" value="HGS05729.1"/>
    <property type="molecule type" value="Genomic_DNA"/>
</dbReference>
<dbReference type="PANTHER" id="PTHR30483">
    <property type="entry name" value="LEUCINE-SPECIFIC-BINDING PROTEIN"/>
    <property type="match status" value="1"/>
</dbReference>
<dbReference type="SUPFAM" id="SSF53822">
    <property type="entry name" value="Periplasmic binding protein-like I"/>
    <property type="match status" value="1"/>
</dbReference>
<dbReference type="InterPro" id="IPR051010">
    <property type="entry name" value="BCAA_transport"/>
</dbReference>
<keyword evidence="4" id="KW-0029">Amino-acid transport</keyword>
<proteinExistence type="inferred from homology"/>
<reference evidence="6" key="1">
    <citation type="journal article" date="2020" name="mSystems">
        <title>Genome- and Community-Level Interaction Insights into Carbon Utilization and Element Cycling Functions of Hydrothermarchaeota in Hydrothermal Sediment.</title>
        <authorList>
            <person name="Zhou Z."/>
            <person name="Liu Y."/>
            <person name="Xu W."/>
            <person name="Pan J."/>
            <person name="Luo Z.H."/>
            <person name="Li M."/>
        </authorList>
    </citation>
    <scope>NUCLEOTIDE SEQUENCE [LARGE SCALE GENOMIC DNA]</scope>
    <source>
        <strain evidence="6">SpSt-548</strain>
    </source>
</reference>
<keyword evidence="2" id="KW-0813">Transport</keyword>
<dbReference type="PANTHER" id="PTHR30483:SF6">
    <property type="entry name" value="PERIPLASMIC BINDING PROTEIN OF ABC TRANSPORTER FOR NATURAL AMINO ACIDS"/>
    <property type="match status" value="1"/>
</dbReference>
<name>A0A7V4LDD6_9BACT</name>
<dbReference type="GO" id="GO:0006865">
    <property type="term" value="P:amino acid transport"/>
    <property type="evidence" value="ECO:0007669"/>
    <property type="project" value="UniProtKB-KW"/>
</dbReference>
<dbReference type="AlphaFoldDB" id="A0A7V4LDD6"/>
<dbReference type="PRINTS" id="PR00337">
    <property type="entry name" value="LEUILEVALBP"/>
</dbReference>
<evidence type="ECO:0000259" key="5">
    <source>
        <dbReference type="Pfam" id="PF13458"/>
    </source>
</evidence>
<dbReference type="CDD" id="cd06347">
    <property type="entry name" value="PBP1_ABC_LivK_ligand_binding-like"/>
    <property type="match status" value="1"/>
</dbReference>
<sequence length="378" mass="40815">MARLFQTVAILSAVLFLGVGLGQAADPIKIGSVLRLSIGAEHGIPAKRGVQMAVDEINAAGGINGRQVQVIFEDEKDSPKDAGNAVQKLLNVDKVVALVGPMTSGATLATYKNADEAKVVLITPTATSPKISGASPYLYRGCSRIDTQSKALTEYVANTYKPKTVAILYSNEPYGKGCAEVFGADFEKLGIKIAAKESFNRGDRDFKVQLTKIREAKPDILFIPGYTPETAPAAAQARQLGMNQRIVGVYGDMDPEYPQLAGKAAEGHLIAGEYDEDYDTPKNKKFRETYYKVAKEAKEPLNIMFAALTYDATSLVLEGMKKNGPTSEGVKKFLDEVKDFDGVTGKLSFDKTGDIKRSGTASGVYLFEIKNGKYVQVK</sequence>
<gene>
    <name evidence="6" type="ORF">ENT08_08360</name>
</gene>
<organism evidence="6">
    <name type="scientific">Desulfobacca acetoxidans</name>
    <dbReference type="NCBI Taxonomy" id="60893"/>
    <lineage>
        <taxon>Bacteria</taxon>
        <taxon>Pseudomonadati</taxon>
        <taxon>Thermodesulfobacteriota</taxon>
        <taxon>Desulfobaccia</taxon>
        <taxon>Desulfobaccales</taxon>
        <taxon>Desulfobaccaceae</taxon>
        <taxon>Desulfobacca</taxon>
    </lineage>
</organism>